<dbReference type="AlphaFoldDB" id="A0A1H8EQW7"/>
<dbReference type="SUPFAM" id="SSF54593">
    <property type="entry name" value="Glyoxalase/Bleomycin resistance protein/Dihydroxybiphenyl dioxygenase"/>
    <property type="match status" value="1"/>
</dbReference>
<dbReference type="Gene3D" id="3.10.180.10">
    <property type="entry name" value="2,3-Dihydroxybiphenyl 1,2-Dioxygenase, domain 1"/>
    <property type="match status" value="1"/>
</dbReference>
<keyword evidence="3" id="KW-1185">Reference proteome</keyword>
<reference evidence="2 3" key="1">
    <citation type="submission" date="2016-10" db="EMBL/GenBank/DDBJ databases">
        <authorList>
            <person name="de Groot N.N."/>
        </authorList>
    </citation>
    <scope>NUCLEOTIDE SEQUENCE [LARGE SCALE GENOMIC DNA]</scope>
    <source>
        <strain evidence="2 3">DSM 21039</strain>
    </source>
</reference>
<dbReference type="STRING" id="573321.SAMN04488505_10910"/>
<proteinExistence type="predicted"/>
<sequence>MTTQINPYLTFNGQCREAMNFYKNSLGGELTLQTVEESPMADQWPAAMQKNVLHSSLIKGSLVLLASDMAVEGEGVPGTAISLSLTCSTEEELQSCFSKLSAGGQVQRPIHDFFAGKIGAAKDKYGIQWLFYYTAQQQ</sequence>
<dbReference type="EMBL" id="FOBB01000009">
    <property type="protein sequence ID" value="SEN21909.1"/>
    <property type="molecule type" value="Genomic_DNA"/>
</dbReference>
<evidence type="ECO:0000259" key="1">
    <source>
        <dbReference type="Pfam" id="PF06983"/>
    </source>
</evidence>
<dbReference type="RefSeq" id="WP_089919038.1">
    <property type="nucleotide sequence ID" value="NZ_FOBB01000009.1"/>
</dbReference>
<dbReference type="Pfam" id="PF06983">
    <property type="entry name" value="3-dmu-9_3-mt"/>
    <property type="match status" value="1"/>
</dbReference>
<dbReference type="OrthoDB" id="9795306at2"/>
<dbReference type="InterPro" id="IPR028973">
    <property type="entry name" value="PhnB-like"/>
</dbReference>
<accession>A0A1H8EQW7</accession>
<gene>
    <name evidence="2" type="ORF">SAMN04488505_10910</name>
</gene>
<feature type="domain" description="PhnB-like" evidence="1">
    <location>
        <begin position="4"/>
        <end position="129"/>
    </location>
</feature>
<dbReference type="CDD" id="cd06588">
    <property type="entry name" value="PhnB_like"/>
    <property type="match status" value="1"/>
</dbReference>
<dbReference type="PANTHER" id="PTHR33990">
    <property type="entry name" value="PROTEIN YJDN-RELATED"/>
    <property type="match status" value="1"/>
</dbReference>
<name>A0A1H8EQW7_9BACT</name>
<organism evidence="2 3">
    <name type="scientific">Chitinophaga rupis</name>
    <dbReference type="NCBI Taxonomy" id="573321"/>
    <lineage>
        <taxon>Bacteria</taxon>
        <taxon>Pseudomonadati</taxon>
        <taxon>Bacteroidota</taxon>
        <taxon>Chitinophagia</taxon>
        <taxon>Chitinophagales</taxon>
        <taxon>Chitinophagaceae</taxon>
        <taxon>Chitinophaga</taxon>
    </lineage>
</organism>
<dbReference type="InterPro" id="IPR029068">
    <property type="entry name" value="Glyas_Bleomycin-R_OHBP_Dase"/>
</dbReference>
<protein>
    <submittedName>
        <fullName evidence="2">PhnB protein</fullName>
    </submittedName>
</protein>
<evidence type="ECO:0000313" key="2">
    <source>
        <dbReference type="EMBL" id="SEN21909.1"/>
    </source>
</evidence>
<evidence type="ECO:0000313" key="3">
    <source>
        <dbReference type="Proteomes" id="UP000198984"/>
    </source>
</evidence>
<dbReference type="Proteomes" id="UP000198984">
    <property type="component" value="Unassembled WGS sequence"/>
</dbReference>
<dbReference type="PANTHER" id="PTHR33990:SF1">
    <property type="entry name" value="PROTEIN YJDN"/>
    <property type="match status" value="1"/>
</dbReference>